<accession>A0A830B461</accession>
<gene>
    <name evidence="2" type="ORF">PHJA_000181600</name>
</gene>
<feature type="compositionally biased region" description="Gly residues" evidence="1">
    <location>
        <begin position="37"/>
        <end position="46"/>
    </location>
</feature>
<protein>
    <submittedName>
        <fullName evidence="2">Uncharacterized protein</fullName>
    </submittedName>
</protein>
<dbReference type="EMBL" id="BMAC01000018">
    <property type="protein sequence ID" value="GFP80382.1"/>
    <property type="molecule type" value="Genomic_DNA"/>
</dbReference>
<evidence type="ECO:0000256" key="1">
    <source>
        <dbReference type="SAM" id="MobiDB-lite"/>
    </source>
</evidence>
<dbReference type="AlphaFoldDB" id="A0A830B461"/>
<feature type="compositionally biased region" description="Low complexity" evidence="1">
    <location>
        <begin position="21"/>
        <end position="36"/>
    </location>
</feature>
<organism evidence="2 3">
    <name type="scientific">Phtheirospermum japonicum</name>
    <dbReference type="NCBI Taxonomy" id="374723"/>
    <lineage>
        <taxon>Eukaryota</taxon>
        <taxon>Viridiplantae</taxon>
        <taxon>Streptophyta</taxon>
        <taxon>Embryophyta</taxon>
        <taxon>Tracheophyta</taxon>
        <taxon>Spermatophyta</taxon>
        <taxon>Magnoliopsida</taxon>
        <taxon>eudicotyledons</taxon>
        <taxon>Gunneridae</taxon>
        <taxon>Pentapetalae</taxon>
        <taxon>asterids</taxon>
        <taxon>lamiids</taxon>
        <taxon>Lamiales</taxon>
        <taxon>Orobanchaceae</taxon>
        <taxon>Orobanchaceae incertae sedis</taxon>
        <taxon>Phtheirospermum</taxon>
    </lineage>
</organism>
<dbReference type="Proteomes" id="UP000653305">
    <property type="component" value="Unassembled WGS sequence"/>
</dbReference>
<name>A0A830B461_9LAMI</name>
<proteinExistence type="predicted"/>
<comment type="caution">
    <text evidence="2">The sequence shown here is derived from an EMBL/GenBank/DDBJ whole genome shotgun (WGS) entry which is preliminary data.</text>
</comment>
<reference evidence="2" key="1">
    <citation type="submission" date="2020-07" db="EMBL/GenBank/DDBJ databases">
        <title>Ethylene signaling mediates host invasion by parasitic plants.</title>
        <authorList>
            <person name="Yoshida S."/>
        </authorList>
    </citation>
    <scope>NUCLEOTIDE SEQUENCE</scope>
    <source>
        <strain evidence="2">Okayama</strain>
    </source>
</reference>
<evidence type="ECO:0000313" key="3">
    <source>
        <dbReference type="Proteomes" id="UP000653305"/>
    </source>
</evidence>
<evidence type="ECO:0000313" key="2">
    <source>
        <dbReference type="EMBL" id="GFP80382.1"/>
    </source>
</evidence>
<keyword evidence="3" id="KW-1185">Reference proteome</keyword>
<sequence length="97" mass="9633">MDVKGARLLKGKDEVDQPQTFGSFPSPGFSGSFPSPGLGGSFPGPGLGGLFPSPNFSGSFPSPGLGFGPSAFCSFPGVQCAPVKPTNTIGPNMAASP</sequence>
<feature type="region of interest" description="Disordered" evidence="1">
    <location>
        <begin position="1"/>
        <end position="46"/>
    </location>
</feature>
<feature type="compositionally biased region" description="Basic and acidic residues" evidence="1">
    <location>
        <begin position="1"/>
        <end position="15"/>
    </location>
</feature>